<dbReference type="eggNOG" id="COG0755">
    <property type="taxonomic scope" value="Bacteria"/>
</dbReference>
<evidence type="ECO:0000256" key="6">
    <source>
        <dbReference type="ARBA" id="ARBA00022748"/>
    </source>
</evidence>
<evidence type="ECO:0000256" key="1">
    <source>
        <dbReference type="ARBA" id="ARBA00002442"/>
    </source>
</evidence>
<dbReference type="HOGENOM" id="CLU_049710_2_2_7"/>
<reference evidence="13" key="2">
    <citation type="submission" date="2011-03" db="EMBL/GenBank/DDBJ databases">
        <title>The complete genome of Desulfobacca acetoxidans DSM 11109.</title>
        <authorList>
            <consortium name="US DOE Joint Genome Institute (JGI-PGF)"/>
            <person name="Lucas S."/>
            <person name="Copeland A."/>
            <person name="Lapidus A."/>
            <person name="Bruce D."/>
            <person name="Goodwin L."/>
            <person name="Pitluck S."/>
            <person name="Peters L."/>
            <person name="Kyrpides N."/>
            <person name="Mavromatis K."/>
            <person name="Ivanova N."/>
            <person name="Ovchinnikova G."/>
            <person name="Teshima H."/>
            <person name="Detter J.C."/>
            <person name="Han C."/>
            <person name="Land M."/>
            <person name="Hauser L."/>
            <person name="Markowitz V."/>
            <person name="Cheng J.-F."/>
            <person name="Hugenholtz P."/>
            <person name="Woyke T."/>
            <person name="Wu D."/>
            <person name="Spring S."/>
            <person name="Schueler E."/>
            <person name="Brambilla E."/>
            <person name="Klenk H.-P."/>
            <person name="Eisen J.A."/>
        </authorList>
    </citation>
    <scope>NUCLEOTIDE SEQUENCE [LARGE SCALE GENOMIC DNA]</scope>
    <source>
        <strain evidence="13">ATCC 700848 / DSM 11109 / ASRB2</strain>
    </source>
</reference>
<evidence type="ECO:0000256" key="3">
    <source>
        <dbReference type="ARBA" id="ARBA00005840"/>
    </source>
</evidence>
<dbReference type="PANTHER" id="PTHR30071">
    <property type="entry name" value="HEME EXPORTER PROTEIN C"/>
    <property type="match status" value="1"/>
</dbReference>
<sequence>MSSKLLGWVVLLYFTGGLTYLVAAVFQQAPLNRFARGVTYLGWALHTVSFLWRWVESYYLDIGHAPLANFYESLLFFSWAVICVSHGFFGRQMRDYVGGITATLACLILAYASFGGHSNQIMPLMPALKSNWLIIHVVTCFLAYAAFALGFGVAILFFFQRRASKGSVHTKGYGINLPELDELIYRAIIIGFFMLTLGILTGAVWAESAWGRYWSWDPKETWSLITWFIYAGFLHARLVRGWQGRRVAVLAVVGFLAVLFTYFGVSFLLPGLHAYLT</sequence>
<evidence type="ECO:0000256" key="7">
    <source>
        <dbReference type="ARBA" id="ARBA00022989"/>
    </source>
</evidence>
<evidence type="ECO:0000256" key="5">
    <source>
        <dbReference type="ARBA" id="ARBA00022692"/>
    </source>
</evidence>
<dbReference type="GO" id="GO:0005886">
    <property type="term" value="C:plasma membrane"/>
    <property type="evidence" value="ECO:0007669"/>
    <property type="project" value="TreeGrafter"/>
</dbReference>
<feature type="transmembrane region" description="Helical" evidence="10">
    <location>
        <begin position="221"/>
        <end position="240"/>
    </location>
</feature>
<protein>
    <recommendedName>
        <fullName evidence="4">Heme exporter protein C</fullName>
    </recommendedName>
</protein>
<dbReference type="NCBIfam" id="TIGR03144">
    <property type="entry name" value="cytochr_II_ccsB"/>
    <property type="match status" value="1"/>
</dbReference>
<feature type="transmembrane region" description="Helical" evidence="10">
    <location>
        <begin position="96"/>
        <end position="114"/>
    </location>
</feature>
<feature type="transmembrane region" description="Helical" evidence="10">
    <location>
        <begin position="67"/>
        <end position="89"/>
    </location>
</feature>
<evidence type="ECO:0000313" key="12">
    <source>
        <dbReference type="EMBL" id="AEB10376.1"/>
    </source>
</evidence>
<comment type="function">
    <text evidence="1">Required for the export of heme to the periplasm for the biogenesis of c-type cytochromes.</text>
</comment>
<evidence type="ECO:0000256" key="10">
    <source>
        <dbReference type="SAM" id="Phobius"/>
    </source>
</evidence>
<keyword evidence="8" id="KW-0793">Thylakoid</keyword>
<feature type="domain" description="Cytochrome c assembly protein" evidence="11">
    <location>
        <begin position="68"/>
        <end position="273"/>
    </location>
</feature>
<name>F2NIH4_DESAR</name>
<dbReference type="InterPro" id="IPR003557">
    <property type="entry name" value="Cyt_c_biogenesis_CcmC"/>
</dbReference>
<dbReference type="InterPro" id="IPR002541">
    <property type="entry name" value="Cyt_c_assembly"/>
</dbReference>
<comment type="subcellular location">
    <subcellularLocation>
        <location evidence="2">Membrane</location>
        <topology evidence="2">Multi-pass membrane protein</topology>
    </subcellularLocation>
</comment>
<dbReference type="PANTHER" id="PTHR30071:SF1">
    <property type="entry name" value="CYTOCHROME B_B6 PROTEIN-RELATED"/>
    <property type="match status" value="1"/>
</dbReference>
<dbReference type="GO" id="GO:0015232">
    <property type="term" value="F:heme transmembrane transporter activity"/>
    <property type="evidence" value="ECO:0007669"/>
    <property type="project" value="InterPro"/>
</dbReference>
<organism evidence="12 13">
    <name type="scientific">Desulfobacca acetoxidans (strain ATCC 700848 / DSM 11109 / ASRB2)</name>
    <dbReference type="NCBI Taxonomy" id="880072"/>
    <lineage>
        <taxon>Bacteria</taxon>
        <taxon>Pseudomonadati</taxon>
        <taxon>Thermodesulfobacteriota</taxon>
        <taxon>Desulfobaccia</taxon>
        <taxon>Desulfobaccales</taxon>
        <taxon>Desulfobaccaceae</taxon>
        <taxon>Desulfobacca</taxon>
    </lineage>
</organism>
<dbReference type="KEGG" id="dao:Desac_2558"/>
<dbReference type="InterPro" id="IPR017562">
    <property type="entry name" value="Cyt_c_biogenesis_CcsA"/>
</dbReference>
<dbReference type="GO" id="GO:0020037">
    <property type="term" value="F:heme binding"/>
    <property type="evidence" value="ECO:0007669"/>
    <property type="project" value="InterPro"/>
</dbReference>
<keyword evidence="7 10" id="KW-1133">Transmembrane helix</keyword>
<keyword evidence="6" id="KW-0201">Cytochrome c-type biogenesis</keyword>
<feature type="transmembrane region" description="Helical" evidence="10">
    <location>
        <begin position="134"/>
        <end position="159"/>
    </location>
</feature>
<dbReference type="Pfam" id="PF01578">
    <property type="entry name" value="Cytochrom_C_asm"/>
    <property type="match status" value="1"/>
</dbReference>
<reference evidence="12 13" key="1">
    <citation type="journal article" date="2011" name="Stand. Genomic Sci.">
        <title>Complete genome sequence of the acetate-degrading sulfate reducer Desulfobacca acetoxidans type strain (ASRB2).</title>
        <authorList>
            <person name="Goker M."/>
            <person name="Teshima H."/>
            <person name="Lapidus A."/>
            <person name="Nolan M."/>
            <person name="Lucas S."/>
            <person name="Hammon N."/>
            <person name="Deshpande S."/>
            <person name="Cheng J.F."/>
            <person name="Tapia R."/>
            <person name="Han C."/>
            <person name="Goodwin L."/>
            <person name="Pitluck S."/>
            <person name="Huntemann M."/>
            <person name="Liolios K."/>
            <person name="Ivanova N."/>
            <person name="Pagani I."/>
            <person name="Mavromatis K."/>
            <person name="Ovchinikova G."/>
            <person name="Pati A."/>
            <person name="Chen A."/>
            <person name="Palaniappan K."/>
            <person name="Land M."/>
            <person name="Hauser L."/>
            <person name="Brambilla E.M."/>
            <person name="Rohde M."/>
            <person name="Spring S."/>
            <person name="Detter J.C."/>
            <person name="Woyke T."/>
            <person name="Bristow J."/>
            <person name="Eisen J.A."/>
            <person name="Markowitz V."/>
            <person name="Hugenholtz P."/>
            <person name="Kyrpides N.C."/>
            <person name="Klenk H.P."/>
        </authorList>
    </citation>
    <scope>NUCLEOTIDE SEQUENCE [LARGE SCALE GENOMIC DNA]</scope>
    <source>
        <strain evidence="13">ATCC 700848 / DSM 11109 / ASRB2</strain>
    </source>
</reference>
<evidence type="ECO:0000256" key="2">
    <source>
        <dbReference type="ARBA" id="ARBA00004141"/>
    </source>
</evidence>
<comment type="similarity">
    <text evidence="3">Belongs to the CcmC/CycZ/HelC family.</text>
</comment>
<dbReference type="STRING" id="880072.Desac_2558"/>
<evidence type="ECO:0000259" key="11">
    <source>
        <dbReference type="Pfam" id="PF01578"/>
    </source>
</evidence>
<dbReference type="PRINTS" id="PR01386">
    <property type="entry name" value="CCMCBIOGNSIS"/>
</dbReference>
<accession>F2NIH4</accession>
<evidence type="ECO:0000256" key="8">
    <source>
        <dbReference type="ARBA" id="ARBA00023078"/>
    </source>
</evidence>
<dbReference type="GO" id="GO:0017004">
    <property type="term" value="P:cytochrome complex assembly"/>
    <property type="evidence" value="ECO:0007669"/>
    <property type="project" value="UniProtKB-KW"/>
</dbReference>
<evidence type="ECO:0000256" key="4">
    <source>
        <dbReference type="ARBA" id="ARBA00016463"/>
    </source>
</evidence>
<evidence type="ECO:0000256" key="9">
    <source>
        <dbReference type="ARBA" id="ARBA00023136"/>
    </source>
</evidence>
<evidence type="ECO:0000313" key="13">
    <source>
        <dbReference type="Proteomes" id="UP000000483"/>
    </source>
</evidence>
<dbReference type="EMBL" id="CP002629">
    <property type="protein sequence ID" value="AEB10376.1"/>
    <property type="molecule type" value="Genomic_DNA"/>
</dbReference>
<keyword evidence="13" id="KW-1185">Reference proteome</keyword>
<feature type="transmembrane region" description="Helical" evidence="10">
    <location>
        <begin position="183"/>
        <end position="206"/>
    </location>
</feature>
<dbReference type="InterPro" id="IPR045062">
    <property type="entry name" value="Cyt_c_biogenesis_CcsA/CcmC"/>
</dbReference>
<feature type="transmembrane region" description="Helical" evidence="10">
    <location>
        <begin position="247"/>
        <end position="269"/>
    </location>
</feature>
<proteinExistence type="inferred from homology"/>
<keyword evidence="9 10" id="KW-0472">Membrane</keyword>
<feature type="transmembrane region" description="Helical" evidence="10">
    <location>
        <begin position="6"/>
        <end position="26"/>
    </location>
</feature>
<dbReference type="RefSeq" id="WP_013707485.1">
    <property type="nucleotide sequence ID" value="NC_015388.1"/>
</dbReference>
<gene>
    <name evidence="12" type="ordered locus">Desac_2558</name>
</gene>
<dbReference type="AlphaFoldDB" id="F2NIH4"/>
<keyword evidence="5 10" id="KW-0812">Transmembrane</keyword>
<dbReference type="Proteomes" id="UP000000483">
    <property type="component" value="Chromosome"/>
</dbReference>